<evidence type="ECO:0000256" key="1">
    <source>
        <dbReference type="ARBA" id="ARBA00022741"/>
    </source>
</evidence>
<keyword evidence="2" id="KW-0067">ATP-binding</keyword>
<dbReference type="RefSeq" id="WP_353306815.1">
    <property type="nucleotide sequence ID" value="NZ_AP028955.1"/>
</dbReference>
<organism evidence="5 6">
    <name type="scientific">Spiroplasma ixodetis</name>
    <dbReference type="NCBI Taxonomy" id="2141"/>
    <lineage>
        <taxon>Bacteria</taxon>
        <taxon>Bacillati</taxon>
        <taxon>Mycoplasmatota</taxon>
        <taxon>Mollicutes</taxon>
        <taxon>Entomoplasmatales</taxon>
        <taxon>Spiroplasmataceae</taxon>
        <taxon>Spiroplasma</taxon>
    </lineage>
</organism>
<keyword evidence="3" id="KW-1133">Transmembrane helix</keyword>
<feature type="transmembrane region" description="Helical" evidence="3">
    <location>
        <begin position="338"/>
        <end position="360"/>
    </location>
</feature>
<dbReference type="InterPro" id="IPR003439">
    <property type="entry name" value="ABC_transporter-like_ATP-bd"/>
</dbReference>
<reference evidence="6" key="1">
    <citation type="journal article" date="2024" name="FEMS Microbiol. Lett.">
        <title>Genomic insights into Spiroplasma endosymbionts that induce male-killing and protective phenotypes in the pea aphid.</title>
        <authorList>
            <person name="Arai H."/>
            <person name="Legeai F."/>
            <person name="Kageyama D."/>
            <person name="Sugio A."/>
            <person name="Simon J.C."/>
        </authorList>
    </citation>
    <scope>NUCLEOTIDE SEQUENCE [LARGE SCALE GENOMIC DNA]</scope>
    <source>
        <strain evidence="6">sAp269</strain>
    </source>
</reference>
<gene>
    <name evidence="5" type="ORF">SAP269_06890</name>
</gene>
<feature type="domain" description="ABC transporter" evidence="4">
    <location>
        <begin position="26"/>
        <end position="245"/>
    </location>
</feature>
<dbReference type="Gene3D" id="3.40.50.300">
    <property type="entry name" value="P-loop containing nucleotide triphosphate hydrolases"/>
    <property type="match status" value="1"/>
</dbReference>
<keyword evidence="1" id="KW-0547">Nucleotide-binding</keyword>
<name>A0ABM8JLD5_9MOLU</name>
<protein>
    <recommendedName>
        <fullName evidence="4">ABC transporter domain-containing protein</fullName>
    </recommendedName>
</protein>
<dbReference type="InterPro" id="IPR003593">
    <property type="entry name" value="AAA+_ATPase"/>
</dbReference>
<evidence type="ECO:0000256" key="3">
    <source>
        <dbReference type="SAM" id="Phobius"/>
    </source>
</evidence>
<evidence type="ECO:0000259" key="4">
    <source>
        <dbReference type="PROSITE" id="PS50893"/>
    </source>
</evidence>
<sequence length="540" mass="60637">MLEKEAKTNLTETTHEKRIKNSDFLINATDIVKLYCDKTVLNKLNIQIKAGERIGIIGANGSGKSTLTEIIAGIRHATSGVIEKKEGIVIGFQFQESKYPPGITIMDMLTYYLETFNIEINVGQLNELLNTYQLSAAKNKNIMFLSGGQQQRLNILLSVIHKPDLVILDEVSTGLDIEVKEEIFDFLQKNIVEKNVAMILVTHNMSEIENFCTRIIYMHDGDIIEKRTVKEVVKEYGSVHNYTSQQFQKYKKPTIAAEKETLSKKKGQQDPNKIVNAAKTRPSKQIPLLNLMFKYYLKGFFVPFFLIVYPILILGIQGESIRHTGADVVGTITAVKQMIAGIAIVNIISVGIFIIPQTIIEFKLSVLLKRIGATNIHPLFFVNAVIIIGVFASIISFLWTLLWGGIYFGGKYGWSVIALPTQIGASIPWIIIIFITTICLGIMLASLFKTITSFIAVANVVYLPVAYLSGSIMPIDWITSSKVLNIISYFSPFKYSTLPYFECWNGTFKMTWEMYLYGGISLIIIAIFMGIAALKLKWQD</sequence>
<feature type="transmembrane region" description="Helical" evidence="3">
    <location>
        <begin position="514"/>
        <end position="534"/>
    </location>
</feature>
<dbReference type="CDD" id="cd03230">
    <property type="entry name" value="ABC_DR_subfamily_A"/>
    <property type="match status" value="1"/>
</dbReference>
<dbReference type="PANTHER" id="PTHR43038">
    <property type="entry name" value="ATP-BINDING CASSETTE, SUB-FAMILY H, MEMBER 1"/>
    <property type="match status" value="1"/>
</dbReference>
<dbReference type="PROSITE" id="PS50893">
    <property type="entry name" value="ABC_TRANSPORTER_2"/>
    <property type="match status" value="1"/>
</dbReference>
<feature type="transmembrane region" description="Helical" evidence="3">
    <location>
        <begin position="426"/>
        <end position="447"/>
    </location>
</feature>
<dbReference type="Pfam" id="PF00005">
    <property type="entry name" value="ABC_tran"/>
    <property type="match status" value="1"/>
</dbReference>
<feature type="transmembrane region" description="Helical" evidence="3">
    <location>
        <begin position="380"/>
        <end position="406"/>
    </location>
</feature>
<dbReference type="InterPro" id="IPR017871">
    <property type="entry name" value="ABC_transporter-like_CS"/>
</dbReference>
<proteinExistence type="predicted"/>
<dbReference type="SMART" id="SM00382">
    <property type="entry name" value="AAA"/>
    <property type="match status" value="1"/>
</dbReference>
<dbReference type="PANTHER" id="PTHR43038:SF3">
    <property type="entry name" value="ABC TRANSPORTER G FAMILY MEMBER 20 ISOFORM X1"/>
    <property type="match status" value="1"/>
</dbReference>
<dbReference type="Proteomes" id="UP001473424">
    <property type="component" value="Chromosome"/>
</dbReference>
<evidence type="ECO:0000313" key="6">
    <source>
        <dbReference type="Proteomes" id="UP001473424"/>
    </source>
</evidence>
<feature type="transmembrane region" description="Helical" evidence="3">
    <location>
        <begin position="454"/>
        <end position="475"/>
    </location>
</feature>
<keyword evidence="3" id="KW-0472">Membrane</keyword>
<keyword evidence="6" id="KW-1185">Reference proteome</keyword>
<dbReference type="SUPFAM" id="SSF52540">
    <property type="entry name" value="P-loop containing nucleoside triphosphate hydrolases"/>
    <property type="match status" value="1"/>
</dbReference>
<accession>A0ABM8JLD5</accession>
<evidence type="ECO:0000256" key="2">
    <source>
        <dbReference type="ARBA" id="ARBA00022840"/>
    </source>
</evidence>
<dbReference type="PROSITE" id="PS00211">
    <property type="entry name" value="ABC_TRANSPORTER_1"/>
    <property type="match status" value="1"/>
</dbReference>
<evidence type="ECO:0000313" key="5">
    <source>
        <dbReference type="EMBL" id="BET38100.1"/>
    </source>
</evidence>
<dbReference type="InterPro" id="IPR027417">
    <property type="entry name" value="P-loop_NTPase"/>
</dbReference>
<feature type="transmembrane region" description="Helical" evidence="3">
    <location>
        <begin position="295"/>
        <end position="318"/>
    </location>
</feature>
<dbReference type="EMBL" id="AP028955">
    <property type="protein sequence ID" value="BET38100.1"/>
    <property type="molecule type" value="Genomic_DNA"/>
</dbReference>
<keyword evidence="3" id="KW-0812">Transmembrane</keyword>